<evidence type="ECO:0000313" key="7">
    <source>
        <dbReference type="EMBL" id="GAT33765.1"/>
    </source>
</evidence>
<feature type="transmembrane region" description="Helical" evidence="6">
    <location>
        <begin position="294"/>
        <end position="315"/>
    </location>
</feature>
<feature type="transmembrane region" description="Helical" evidence="6">
    <location>
        <begin position="146"/>
        <end position="162"/>
    </location>
</feature>
<reference evidence="8" key="1">
    <citation type="journal article" date="2017" name="Genome Announc.">
        <title>Draft Genome Sequence of Terrimicrobium sacchariphilum NM-5T, a Facultative Anaerobic Soil Bacterium of the Class Spartobacteria.</title>
        <authorList>
            <person name="Qiu Y.L."/>
            <person name="Tourlousse D.M."/>
            <person name="Matsuura N."/>
            <person name="Ohashi A."/>
            <person name="Sekiguchi Y."/>
        </authorList>
    </citation>
    <scope>NUCLEOTIDE SEQUENCE [LARGE SCALE GENOMIC DNA]</scope>
    <source>
        <strain evidence="8">NM-5</strain>
    </source>
</reference>
<comment type="caution">
    <text evidence="7">The sequence shown here is derived from an EMBL/GenBank/DDBJ whole genome shotgun (WGS) entry which is preliminary data.</text>
</comment>
<keyword evidence="8" id="KW-1185">Reference proteome</keyword>
<dbReference type="GO" id="GO:0008360">
    <property type="term" value="P:regulation of cell shape"/>
    <property type="evidence" value="ECO:0007669"/>
    <property type="project" value="UniProtKB-KW"/>
</dbReference>
<dbReference type="GO" id="GO:0015648">
    <property type="term" value="F:lipid-linked peptidoglycan transporter activity"/>
    <property type="evidence" value="ECO:0007669"/>
    <property type="project" value="TreeGrafter"/>
</dbReference>
<feature type="transmembrane region" description="Helical" evidence="6">
    <location>
        <begin position="262"/>
        <end position="282"/>
    </location>
</feature>
<dbReference type="InterPro" id="IPR011923">
    <property type="entry name" value="RodA/MrdB"/>
</dbReference>
<dbReference type="GO" id="GO:0051301">
    <property type="term" value="P:cell division"/>
    <property type="evidence" value="ECO:0007669"/>
    <property type="project" value="InterPro"/>
</dbReference>
<evidence type="ECO:0000256" key="6">
    <source>
        <dbReference type="SAM" id="Phobius"/>
    </source>
</evidence>
<dbReference type="InterPro" id="IPR001182">
    <property type="entry name" value="FtsW/RodA"/>
</dbReference>
<sequence>MNWFVMLLMTALLAYGVYSIYSATWMRNENYWSSQLIWIGICLPVFFVTALIDYRWIRFGAVPIYVLGILGLVATMVIGEERYGAKSWLDLKVMSFQPSQLAIVAGIMTLAVYLEASRRTMPILRILACGAIVGAPWLMILIQPDLGSCIVWVPVLLAMMFIGGIPKRWLAAMLIIGVALVPLVVHFGLKPYQYARITTFLNPDLDPQGDGWNINQSLIAIGSGGFYGKGFKAPNTQNELGFLPVTIVHNDFIFSVMGEQHGFIGGVILIGVLALLFVGILHIGMEASDDLGRLLSIGILLLLFTHTFMNIGMTISVTPITGLPLPFVSYGGSFLLITLFSMGLLQSIWIHRKVVR</sequence>
<dbReference type="GO" id="GO:0032153">
    <property type="term" value="C:cell division site"/>
    <property type="evidence" value="ECO:0007669"/>
    <property type="project" value="TreeGrafter"/>
</dbReference>
<feature type="transmembrane region" description="Helical" evidence="6">
    <location>
        <begin position="59"/>
        <end position="79"/>
    </location>
</feature>
<dbReference type="InParanoid" id="A0A146G7U4"/>
<keyword evidence="2 6" id="KW-0812">Transmembrane</keyword>
<evidence type="ECO:0000256" key="1">
    <source>
        <dbReference type="ARBA" id="ARBA00004141"/>
    </source>
</evidence>
<feature type="transmembrane region" description="Helical" evidence="6">
    <location>
        <begin position="169"/>
        <end position="189"/>
    </location>
</feature>
<dbReference type="GO" id="GO:0005886">
    <property type="term" value="C:plasma membrane"/>
    <property type="evidence" value="ECO:0007669"/>
    <property type="project" value="TreeGrafter"/>
</dbReference>
<feature type="transmembrane region" description="Helical" evidence="6">
    <location>
        <begin position="99"/>
        <end position="116"/>
    </location>
</feature>
<keyword evidence="5 6" id="KW-0472">Membrane</keyword>
<dbReference type="EMBL" id="BDCO01000002">
    <property type="protein sequence ID" value="GAT33765.1"/>
    <property type="molecule type" value="Genomic_DNA"/>
</dbReference>
<feature type="transmembrane region" description="Helical" evidence="6">
    <location>
        <begin position="327"/>
        <end position="350"/>
    </location>
</feature>
<proteinExistence type="predicted"/>
<dbReference type="FunCoup" id="A0A146G7U4">
    <property type="interactions" value="286"/>
</dbReference>
<gene>
    <name evidence="7" type="ORF">TSACC_22183</name>
</gene>
<dbReference type="RefSeq" id="WP_237763950.1">
    <property type="nucleotide sequence ID" value="NZ_BDCO01000002.1"/>
</dbReference>
<evidence type="ECO:0000256" key="2">
    <source>
        <dbReference type="ARBA" id="ARBA00022692"/>
    </source>
</evidence>
<comment type="subcellular location">
    <subcellularLocation>
        <location evidence="1">Membrane</location>
        <topology evidence="1">Multi-pass membrane protein</topology>
    </subcellularLocation>
</comment>
<evidence type="ECO:0000313" key="8">
    <source>
        <dbReference type="Proteomes" id="UP000076023"/>
    </source>
</evidence>
<organism evidence="7 8">
    <name type="scientific">Terrimicrobium sacchariphilum</name>
    <dbReference type="NCBI Taxonomy" id="690879"/>
    <lineage>
        <taxon>Bacteria</taxon>
        <taxon>Pseudomonadati</taxon>
        <taxon>Verrucomicrobiota</taxon>
        <taxon>Terrimicrobiia</taxon>
        <taxon>Terrimicrobiales</taxon>
        <taxon>Terrimicrobiaceae</taxon>
        <taxon>Terrimicrobium</taxon>
    </lineage>
</organism>
<keyword evidence="4 6" id="KW-1133">Transmembrane helix</keyword>
<dbReference type="Pfam" id="PF01098">
    <property type="entry name" value="FTSW_RODA_SPOVE"/>
    <property type="match status" value="1"/>
</dbReference>
<accession>A0A146G7U4</accession>
<feature type="transmembrane region" description="Helical" evidence="6">
    <location>
        <begin position="35"/>
        <end position="52"/>
    </location>
</feature>
<keyword evidence="3" id="KW-0133">Cell shape</keyword>
<evidence type="ECO:0000256" key="5">
    <source>
        <dbReference type="ARBA" id="ARBA00023136"/>
    </source>
</evidence>
<dbReference type="PANTHER" id="PTHR30474">
    <property type="entry name" value="CELL CYCLE PROTEIN"/>
    <property type="match status" value="1"/>
</dbReference>
<dbReference type="AlphaFoldDB" id="A0A146G7U4"/>
<dbReference type="STRING" id="690879.TSACC_22183"/>
<protein>
    <submittedName>
        <fullName evidence="7">Rod shape determining protein RodA</fullName>
    </submittedName>
</protein>
<dbReference type="PANTHER" id="PTHR30474:SF1">
    <property type="entry name" value="PEPTIDOGLYCAN GLYCOSYLTRANSFERASE MRDB"/>
    <property type="match status" value="1"/>
</dbReference>
<name>A0A146G7U4_TERSA</name>
<dbReference type="NCBIfam" id="TIGR02210">
    <property type="entry name" value="rodA_shape"/>
    <property type="match status" value="1"/>
</dbReference>
<evidence type="ECO:0000256" key="4">
    <source>
        <dbReference type="ARBA" id="ARBA00022989"/>
    </source>
</evidence>
<evidence type="ECO:0000256" key="3">
    <source>
        <dbReference type="ARBA" id="ARBA00022960"/>
    </source>
</evidence>
<dbReference type="Proteomes" id="UP000076023">
    <property type="component" value="Unassembled WGS sequence"/>
</dbReference>
<feature type="transmembrane region" description="Helical" evidence="6">
    <location>
        <begin position="123"/>
        <end position="140"/>
    </location>
</feature>